<dbReference type="GO" id="GO:0006465">
    <property type="term" value="P:signal peptide processing"/>
    <property type="evidence" value="ECO:0007669"/>
    <property type="project" value="InterPro"/>
</dbReference>
<comment type="similarity">
    <text evidence="2">Belongs to the peptidase S49 family.</text>
</comment>
<keyword evidence="8" id="KW-0812">Transmembrane</keyword>
<dbReference type="SUPFAM" id="SSF52096">
    <property type="entry name" value="ClpP/crotonase"/>
    <property type="match status" value="2"/>
</dbReference>
<keyword evidence="11" id="KW-1185">Reference proteome</keyword>
<dbReference type="GO" id="GO:0008236">
    <property type="term" value="F:serine-type peptidase activity"/>
    <property type="evidence" value="ECO:0007669"/>
    <property type="project" value="UniProtKB-KW"/>
</dbReference>
<organism evidence="10 11">
    <name type="scientific">Solimonas fluminis</name>
    <dbReference type="NCBI Taxonomy" id="2086571"/>
    <lineage>
        <taxon>Bacteria</taxon>
        <taxon>Pseudomonadati</taxon>
        <taxon>Pseudomonadota</taxon>
        <taxon>Gammaproteobacteria</taxon>
        <taxon>Nevskiales</taxon>
        <taxon>Nevskiaceae</taxon>
        <taxon>Solimonas</taxon>
    </lineage>
</organism>
<dbReference type="Gene3D" id="6.20.330.10">
    <property type="match status" value="1"/>
</dbReference>
<keyword evidence="3" id="KW-0645">Protease</keyword>
<dbReference type="GO" id="GO:0016020">
    <property type="term" value="C:membrane"/>
    <property type="evidence" value="ECO:0007669"/>
    <property type="project" value="UniProtKB-SubCell"/>
</dbReference>
<name>A0A2S5TB69_9GAMM</name>
<keyword evidence="8" id="KW-1133">Transmembrane helix</keyword>
<dbReference type="EMBL" id="PSNW01000014">
    <property type="protein sequence ID" value="PPE72230.1"/>
    <property type="molecule type" value="Genomic_DNA"/>
</dbReference>
<dbReference type="InterPro" id="IPR004634">
    <property type="entry name" value="Pept_S49_pIV"/>
</dbReference>
<dbReference type="Pfam" id="PF01343">
    <property type="entry name" value="Peptidase_S49"/>
    <property type="match status" value="2"/>
</dbReference>
<keyword evidence="4" id="KW-0378">Hydrolase</keyword>
<dbReference type="InterPro" id="IPR002142">
    <property type="entry name" value="Peptidase_S49"/>
</dbReference>
<dbReference type="RefSeq" id="WP_104231985.1">
    <property type="nucleotide sequence ID" value="NZ_PSNW01000014.1"/>
</dbReference>
<accession>A0A2S5TB69</accession>
<dbReference type="NCBIfam" id="TIGR00705">
    <property type="entry name" value="SppA_67K"/>
    <property type="match status" value="1"/>
</dbReference>
<dbReference type="CDD" id="cd07018">
    <property type="entry name" value="S49_SppA_67K_type"/>
    <property type="match status" value="1"/>
</dbReference>
<dbReference type="Proteomes" id="UP000238220">
    <property type="component" value="Unassembled WGS sequence"/>
</dbReference>
<dbReference type="PANTHER" id="PTHR33209">
    <property type="entry name" value="PROTEASE 4"/>
    <property type="match status" value="1"/>
</dbReference>
<gene>
    <name evidence="10" type="primary">sppA</name>
    <name evidence="10" type="ORF">C3942_19165</name>
</gene>
<comment type="subcellular location">
    <subcellularLocation>
        <location evidence="1">Membrane</location>
    </subcellularLocation>
</comment>
<sequence>MSEQQSSSALGRFFNRLWKVAVIVYRALFILSLAIGLFVMFTFFSGGTPPKIEDNVALILAPSGALVEQIDQDPGQHLVENLRGEPPSQTLLRDLIDALDLARDDSRIAFAVLKLDALADAGLPQLEELGAAIKRFQAAGKKVIAYSPWYEQAPYFAAALADEVVVDPQGMVHIEGFSVYQNYFKDALDKLGVRINVFRVGEYKSAVEPFTRNDMSEDARQANIAWLGDLWTDYAQGVGGARKLPENGVVNYVSGMRQALEAGGGDTAAYARKAGLVTHVETLKQFRQRMGAIVGIDDDHGSFRQVHFSEYLRAMQHAKMPSATGKAGKVALVVVQGEIVDGPGDVGQAGGDTISDLLDQARRDKDVAAVVLRVDSPGGSVWASEQIRREVEALKAEGKPVVASMSTVAASGGYWISMDANQIWAHSTTITGSIGIFGLIPTIDQALGKVGVHTDGVGTTPLAGSLRLDRPLSPEISSIIQSQIDKGYRDFIGGVSKARKLPLEKVDEIARGRVWSGGDAKALGLVDQLGGLEDAADAAAKLASLDPESYQLEEYSPDRGFPFDFLLPFSGSIRLDFLPAGTTRWLATLLQRTDAERALRSLNDPRGMYANCYCTPSMGGSIMGR</sequence>
<feature type="active site" description="Nucleophile" evidence="7">
    <location>
        <position position="411"/>
    </location>
</feature>
<evidence type="ECO:0000256" key="3">
    <source>
        <dbReference type="ARBA" id="ARBA00022670"/>
    </source>
</evidence>
<keyword evidence="5" id="KW-0720">Serine protease</keyword>
<proteinExistence type="inferred from homology"/>
<evidence type="ECO:0000313" key="10">
    <source>
        <dbReference type="EMBL" id="PPE72230.1"/>
    </source>
</evidence>
<evidence type="ECO:0000256" key="2">
    <source>
        <dbReference type="ARBA" id="ARBA00008683"/>
    </source>
</evidence>
<evidence type="ECO:0000256" key="4">
    <source>
        <dbReference type="ARBA" id="ARBA00022801"/>
    </source>
</evidence>
<dbReference type="InterPro" id="IPR047272">
    <property type="entry name" value="S49_SppA_C"/>
</dbReference>
<evidence type="ECO:0000256" key="8">
    <source>
        <dbReference type="SAM" id="Phobius"/>
    </source>
</evidence>
<dbReference type="PIRSF" id="PIRSF001217">
    <property type="entry name" value="Protease_4_SppA"/>
    <property type="match status" value="1"/>
</dbReference>
<dbReference type="InterPro" id="IPR047217">
    <property type="entry name" value="S49_SppA_67K_type_N"/>
</dbReference>
<comment type="caution">
    <text evidence="10">The sequence shown here is derived from an EMBL/GenBank/DDBJ whole genome shotgun (WGS) entry which is preliminary data.</text>
</comment>
<dbReference type="AlphaFoldDB" id="A0A2S5TB69"/>
<reference evidence="10 11" key="1">
    <citation type="submission" date="2018-02" db="EMBL/GenBank/DDBJ databases">
        <title>Genome sequencing of Solimonas sp. HR-BB.</title>
        <authorList>
            <person name="Lee Y."/>
            <person name="Jeon C.O."/>
        </authorList>
    </citation>
    <scope>NUCLEOTIDE SEQUENCE [LARGE SCALE GENOMIC DNA]</scope>
    <source>
        <strain evidence="10 11">HR-BB</strain>
    </source>
</reference>
<evidence type="ECO:0000259" key="9">
    <source>
        <dbReference type="Pfam" id="PF01343"/>
    </source>
</evidence>
<evidence type="ECO:0000256" key="5">
    <source>
        <dbReference type="ARBA" id="ARBA00022825"/>
    </source>
</evidence>
<evidence type="ECO:0000256" key="6">
    <source>
        <dbReference type="ARBA" id="ARBA00023136"/>
    </source>
</evidence>
<keyword evidence="6 8" id="KW-0472">Membrane</keyword>
<evidence type="ECO:0000313" key="11">
    <source>
        <dbReference type="Proteomes" id="UP000238220"/>
    </source>
</evidence>
<evidence type="ECO:0000256" key="1">
    <source>
        <dbReference type="ARBA" id="ARBA00004370"/>
    </source>
</evidence>
<dbReference type="Gene3D" id="3.90.226.10">
    <property type="entry name" value="2-enoyl-CoA Hydratase, Chain A, domain 1"/>
    <property type="match status" value="3"/>
</dbReference>
<evidence type="ECO:0000256" key="7">
    <source>
        <dbReference type="PIRSR" id="PIRSR001217-1"/>
    </source>
</evidence>
<dbReference type="OrthoDB" id="9764363at2"/>
<feature type="domain" description="Peptidase S49" evidence="9">
    <location>
        <begin position="394"/>
        <end position="545"/>
    </location>
</feature>
<dbReference type="InterPro" id="IPR004635">
    <property type="entry name" value="Pept_S49_SppA"/>
</dbReference>
<dbReference type="InterPro" id="IPR029045">
    <property type="entry name" value="ClpP/crotonase-like_dom_sf"/>
</dbReference>
<dbReference type="NCBIfam" id="TIGR00706">
    <property type="entry name" value="SppA_dom"/>
    <property type="match status" value="1"/>
</dbReference>
<feature type="transmembrane region" description="Helical" evidence="8">
    <location>
        <begin position="20"/>
        <end position="44"/>
    </location>
</feature>
<protein>
    <submittedName>
        <fullName evidence="10">Signal peptide peptidase SppA</fullName>
    </submittedName>
</protein>
<feature type="domain" description="Peptidase S49" evidence="9">
    <location>
        <begin position="136"/>
        <end position="280"/>
    </location>
</feature>
<dbReference type="CDD" id="cd07023">
    <property type="entry name" value="S49_Sppa_N_C"/>
    <property type="match status" value="1"/>
</dbReference>
<feature type="active site" description="Proton donor/acceptor" evidence="7">
    <location>
        <position position="204"/>
    </location>
</feature>
<dbReference type="PANTHER" id="PTHR33209:SF1">
    <property type="entry name" value="PEPTIDASE S49 DOMAIN-CONTAINING PROTEIN"/>
    <property type="match status" value="1"/>
</dbReference>